<sequence>MKKLIIIGSLLLIVFPIVGANGQNQIPDGTVFRDPVIEIIDLNIDGTGGVFVNVSQDFDYIMRLVYNLDFIDNSLDFDVFAGEAAPLTNGLLMFYNDIPFLNGSGLKSNDDFGNIGYDLSVLSDEKNPKGRTILGRLSFFKFIVGGLLINDQRTLAFKVQDNMSALTSIDEFSVAVEGYKMSQGSFSFEGQDSINYGVGHKTTLRIEGLGIGKEYTLMIANNTLSAYNITWTANRNIAEIDLDYSGIKIDNNNVTLQELQIILVENGDTIKFTYYLRIKYFGLSEFINWIAIIAGTIIVLFLSMILLLAIIERLK</sequence>
<comment type="caution">
    <text evidence="2">The sequence shown here is derived from an EMBL/GenBank/DDBJ whole genome shotgun (WGS) entry which is preliminary data.</text>
</comment>
<dbReference type="AlphaFoldDB" id="A0A0F9MJ25"/>
<reference evidence="2" key="1">
    <citation type="journal article" date="2015" name="Nature">
        <title>Complex archaea that bridge the gap between prokaryotes and eukaryotes.</title>
        <authorList>
            <person name="Spang A."/>
            <person name="Saw J.H."/>
            <person name="Jorgensen S.L."/>
            <person name="Zaremba-Niedzwiedzka K."/>
            <person name="Martijn J."/>
            <person name="Lind A.E."/>
            <person name="van Eijk R."/>
            <person name="Schleper C."/>
            <person name="Guy L."/>
            <person name="Ettema T.J."/>
        </authorList>
    </citation>
    <scope>NUCLEOTIDE SEQUENCE</scope>
</reference>
<gene>
    <name evidence="2" type="ORF">LCGC14_1068320</name>
</gene>
<dbReference type="EMBL" id="LAZR01004583">
    <property type="protein sequence ID" value="KKN07315.1"/>
    <property type="molecule type" value="Genomic_DNA"/>
</dbReference>
<keyword evidence="1" id="KW-1133">Transmembrane helix</keyword>
<feature type="transmembrane region" description="Helical" evidence="1">
    <location>
        <begin position="286"/>
        <end position="311"/>
    </location>
</feature>
<keyword evidence="1" id="KW-0812">Transmembrane</keyword>
<evidence type="ECO:0000256" key="1">
    <source>
        <dbReference type="SAM" id="Phobius"/>
    </source>
</evidence>
<proteinExistence type="predicted"/>
<name>A0A0F9MJ25_9ZZZZ</name>
<protein>
    <submittedName>
        <fullName evidence="2">Uncharacterized protein</fullName>
    </submittedName>
</protein>
<keyword evidence="1" id="KW-0472">Membrane</keyword>
<accession>A0A0F9MJ25</accession>
<evidence type="ECO:0000313" key="2">
    <source>
        <dbReference type="EMBL" id="KKN07315.1"/>
    </source>
</evidence>
<organism evidence="2">
    <name type="scientific">marine sediment metagenome</name>
    <dbReference type="NCBI Taxonomy" id="412755"/>
    <lineage>
        <taxon>unclassified sequences</taxon>
        <taxon>metagenomes</taxon>
        <taxon>ecological metagenomes</taxon>
    </lineage>
</organism>